<dbReference type="RefSeq" id="WP_085285906.1">
    <property type="nucleotide sequence ID" value="NZ_FOBI01000028.1"/>
</dbReference>
<dbReference type="EMBL" id="FOBI01000028">
    <property type="protein sequence ID" value="SEL87113.1"/>
    <property type="molecule type" value="Genomic_DNA"/>
</dbReference>
<keyword evidence="2" id="KW-1185">Reference proteome</keyword>
<organism evidence="1 2">
    <name type="scientific">Colwellia chukchiensis</name>
    <dbReference type="NCBI Taxonomy" id="641665"/>
    <lineage>
        <taxon>Bacteria</taxon>
        <taxon>Pseudomonadati</taxon>
        <taxon>Pseudomonadota</taxon>
        <taxon>Gammaproteobacteria</taxon>
        <taxon>Alteromonadales</taxon>
        <taxon>Colwelliaceae</taxon>
        <taxon>Colwellia</taxon>
    </lineage>
</organism>
<sequence>MAQRVMHNWRSDRQIRLSKSYKDGGEYKWGESHLESMAQRNFEYDLDVLSYKTQPKEYRYIDDKGVTRFYTPDTEVDTTKGPKNVETKPAIFTKGKRAVERFNHLRLCFSEAGKAPLSYITDEDVYQGEQVANLQKIHHYHRLSIDHICMDGVICAVGTNPTFGELSQHMKSLGYPKKQTLALLGHQKFIFDYKESLTEKTQLTLGVH</sequence>
<accession>A0A1H7TQZ5</accession>
<dbReference type="OrthoDB" id="881413at2"/>
<dbReference type="STRING" id="641665.GCA_002104455_01953"/>
<dbReference type="Proteomes" id="UP000199297">
    <property type="component" value="Unassembled WGS sequence"/>
</dbReference>
<evidence type="ECO:0000313" key="1">
    <source>
        <dbReference type="EMBL" id="SEL87113.1"/>
    </source>
</evidence>
<proteinExistence type="predicted"/>
<evidence type="ECO:0000313" key="2">
    <source>
        <dbReference type="Proteomes" id="UP000199297"/>
    </source>
</evidence>
<protein>
    <submittedName>
        <fullName evidence="1">Uncharacterized protein</fullName>
    </submittedName>
</protein>
<gene>
    <name evidence="1" type="ORF">SAMN05216262_1284</name>
</gene>
<reference evidence="2" key="1">
    <citation type="submission" date="2016-10" db="EMBL/GenBank/DDBJ databases">
        <authorList>
            <person name="Varghese N."/>
            <person name="Submissions S."/>
        </authorList>
    </citation>
    <scope>NUCLEOTIDE SEQUENCE [LARGE SCALE GENOMIC DNA]</scope>
    <source>
        <strain evidence="2">CGMCC 1.9127</strain>
    </source>
</reference>
<name>A0A1H7TQZ5_9GAMM</name>
<dbReference type="AlphaFoldDB" id="A0A1H7TQZ5"/>